<feature type="domain" description="RNase III" evidence="2">
    <location>
        <begin position="175"/>
        <end position="295"/>
    </location>
</feature>
<evidence type="ECO:0000259" key="2">
    <source>
        <dbReference type="Pfam" id="PF14622"/>
    </source>
</evidence>
<dbReference type="eggNOG" id="ENOG502SE0R">
    <property type="taxonomic scope" value="Eukaryota"/>
</dbReference>
<dbReference type="GO" id="GO:0005762">
    <property type="term" value="C:mitochondrial large ribosomal subunit"/>
    <property type="evidence" value="ECO:0007669"/>
    <property type="project" value="InterPro"/>
</dbReference>
<proteinExistence type="predicted"/>
<dbReference type="RefSeq" id="XP_007407574.1">
    <property type="nucleotide sequence ID" value="XM_007407512.1"/>
</dbReference>
<name>F4REW9_MELLP</name>
<evidence type="ECO:0000313" key="3">
    <source>
        <dbReference type="EMBL" id="EGG09214.1"/>
    </source>
</evidence>
<reference evidence="4" key="1">
    <citation type="journal article" date="2011" name="Proc. Natl. Acad. Sci. U.S.A.">
        <title>Obligate biotrophy features unraveled by the genomic analysis of rust fungi.</title>
        <authorList>
            <person name="Duplessis S."/>
            <person name="Cuomo C.A."/>
            <person name="Lin Y.-C."/>
            <person name="Aerts A."/>
            <person name="Tisserant E."/>
            <person name="Veneault-Fourrey C."/>
            <person name="Joly D.L."/>
            <person name="Hacquard S."/>
            <person name="Amselem J."/>
            <person name="Cantarel B.L."/>
            <person name="Chiu R."/>
            <person name="Coutinho P.M."/>
            <person name="Feau N."/>
            <person name="Field M."/>
            <person name="Frey P."/>
            <person name="Gelhaye E."/>
            <person name="Goldberg J."/>
            <person name="Grabherr M.G."/>
            <person name="Kodira C.D."/>
            <person name="Kohler A."/>
            <person name="Kuees U."/>
            <person name="Lindquist E.A."/>
            <person name="Lucas S.M."/>
            <person name="Mago R."/>
            <person name="Mauceli E."/>
            <person name="Morin E."/>
            <person name="Murat C."/>
            <person name="Pangilinan J.L."/>
            <person name="Park R."/>
            <person name="Pearson M."/>
            <person name="Quesneville H."/>
            <person name="Rouhier N."/>
            <person name="Sakthikumar S."/>
            <person name="Salamov A.A."/>
            <person name="Schmutz J."/>
            <person name="Selles B."/>
            <person name="Shapiro H."/>
            <person name="Tanguay P."/>
            <person name="Tuskan G.A."/>
            <person name="Henrissat B."/>
            <person name="Van de Peer Y."/>
            <person name="Rouze P."/>
            <person name="Ellis J.G."/>
            <person name="Dodds P.N."/>
            <person name="Schein J.E."/>
            <person name="Zhong S."/>
            <person name="Hamelin R.C."/>
            <person name="Grigoriev I.V."/>
            <person name="Szabo L.J."/>
            <person name="Martin F."/>
        </authorList>
    </citation>
    <scope>NUCLEOTIDE SEQUENCE [LARGE SCALE GENOMIC DNA]</scope>
    <source>
        <strain evidence="4">98AG31 / pathotype 3-4-7</strain>
    </source>
</reference>
<dbReference type="EMBL" id="GL883098">
    <property type="protein sequence ID" value="EGG09214.1"/>
    <property type="molecule type" value="Genomic_DNA"/>
</dbReference>
<dbReference type="GO" id="GO:0004525">
    <property type="term" value="F:ribonuclease III activity"/>
    <property type="evidence" value="ECO:0007669"/>
    <property type="project" value="InterPro"/>
</dbReference>
<dbReference type="VEuPathDB" id="FungiDB:MELLADRAFT_115851"/>
<dbReference type="PANTHER" id="PTHR28160">
    <property type="entry name" value="54S RIBOSOMAL PROTEIN L15, MITOCHONDRIAL"/>
    <property type="match status" value="1"/>
</dbReference>
<evidence type="ECO:0000313" key="4">
    <source>
        <dbReference type="Proteomes" id="UP000001072"/>
    </source>
</evidence>
<dbReference type="GO" id="GO:0003735">
    <property type="term" value="F:structural constituent of ribosome"/>
    <property type="evidence" value="ECO:0007669"/>
    <property type="project" value="InterPro"/>
</dbReference>
<dbReference type="GO" id="GO:0032543">
    <property type="term" value="P:mitochondrial translation"/>
    <property type="evidence" value="ECO:0007669"/>
    <property type="project" value="InterPro"/>
</dbReference>
<dbReference type="Proteomes" id="UP000001072">
    <property type="component" value="Unassembled WGS sequence"/>
</dbReference>
<dbReference type="HOGENOM" id="CLU_752567_0_0_1"/>
<sequence length="356" mass="39335">MKAIRTAIQLGATSGSTSESKIVLSRCRPRNKSTFTQERSYTNDVSDPISSHNSRSPSNPKKVAASFKVGPYRGAILSPEPSTIPSPTTPTSHLYSPSKLRQILKPAKAVTSRAVLHFPHSKTIKEHLEELLFPLQFTEQLACRIVSSKNLIKSQASLDELKAERGDVGYVLLGEHNTKLSFLGRRMMHFALSDFLINAPIVSPLTTTPSRLSPQVLENALLTKFMLGQYVGNQWELEKIMRWRELDGLSSGSSEMVGTGLWTARGHTVEAILGAVMLQHGTRLSLAVFHSLVLPHLSFRLDPAFLPAIKAIQLLDRELERSESGLSKWKELDITPFSTNERNVEGQEAAKVEGST</sequence>
<accession>F4REW9</accession>
<dbReference type="InParanoid" id="F4REW9"/>
<organism evidence="4">
    <name type="scientific">Melampsora larici-populina (strain 98AG31 / pathotype 3-4-7)</name>
    <name type="common">Poplar leaf rust fungus</name>
    <dbReference type="NCBI Taxonomy" id="747676"/>
    <lineage>
        <taxon>Eukaryota</taxon>
        <taxon>Fungi</taxon>
        <taxon>Dikarya</taxon>
        <taxon>Basidiomycota</taxon>
        <taxon>Pucciniomycotina</taxon>
        <taxon>Pucciniomycetes</taxon>
        <taxon>Pucciniales</taxon>
        <taxon>Melampsoraceae</taxon>
        <taxon>Melampsora</taxon>
    </lineage>
</organism>
<dbReference type="KEGG" id="mlr:MELLADRAFT_115851"/>
<evidence type="ECO:0000256" key="1">
    <source>
        <dbReference type="SAM" id="MobiDB-lite"/>
    </source>
</evidence>
<dbReference type="GO" id="GO:0006396">
    <property type="term" value="P:RNA processing"/>
    <property type="evidence" value="ECO:0007669"/>
    <property type="project" value="InterPro"/>
</dbReference>
<dbReference type="AlphaFoldDB" id="F4REW9"/>
<feature type="compositionally biased region" description="Polar residues" evidence="1">
    <location>
        <begin position="32"/>
        <end position="59"/>
    </location>
</feature>
<dbReference type="SUPFAM" id="SSF69065">
    <property type="entry name" value="RNase III domain-like"/>
    <property type="match status" value="1"/>
</dbReference>
<dbReference type="InterPro" id="IPR036389">
    <property type="entry name" value="RNase_III_sf"/>
</dbReference>
<dbReference type="Gene3D" id="1.10.1520.10">
    <property type="entry name" value="Ribonuclease III domain"/>
    <property type="match status" value="1"/>
</dbReference>
<dbReference type="Pfam" id="PF14622">
    <property type="entry name" value="Ribonucleas_3_3"/>
    <property type="match status" value="1"/>
</dbReference>
<keyword evidence="4" id="KW-1185">Reference proteome</keyword>
<dbReference type="PANTHER" id="PTHR28160:SF1">
    <property type="entry name" value="LARGE RIBOSOMAL SUBUNIT PROTEIN ML57"/>
    <property type="match status" value="1"/>
</dbReference>
<dbReference type="GeneID" id="18925696"/>
<dbReference type="InterPro" id="IPR040030">
    <property type="entry name" value="Ribosomal_mL57"/>
</dbReference>
<dbReference type="InterPro" id="IPR000999">
    <property type="entry name" value="RNase_III_dom"/>
</dbReference>
<gene>
    <name evidence="3" type="ORF">MELLADRAFT_115851</name>
</gene>
<dbReference type="OrthoDB" id="2281895at2759"/>
<protein>
    <recommendedName>
        <fullName evidence="2">RNase III domain-containing protein</fullName>
    </recommendedName>
</protein>
<feature type="region of interest" description="Disordered" evidence="1">
    <location>
        <begin position="28"/>
        <end position="62"/>
    </location>
</feature>